<evidence type="ECO:0000313" key="4">
    <source>
        <dbReference type="Proteomes" id="UP001172778"/>
    </source>
</evidence>
<evidence type="ECO:0000313" key="3">
    <source>
        <dbReference type="EMBL" id="MDK2126685.1"/>
    </source>
</evidence>
<dbReference type="InterPro" id="IPR036812">
    <property type="entry name" value="NAD(P)_OxRdtase_dom_sf"/>
</dbReference>
<comment type="caution">
    <text evidence="3">The sequence shown here is derived from an EMBL/GenBank/DDBJ whole genome shotgun (WGS) entry which is preliminary data.</text>
</comment>
<dbReference type="PANTHER" id="PTHR43625:SF40">
    <property type="entry name" value="ALDO-KETO REDUCTASE YAKC [NADP(+)]"/>
    <property type="match status" value="1"/>
</dbReference>
<accession>A0ABT7E5F6</accession>
<dbReference type="Gene3D" id="3.20.20.100">
    <property type="entry name" value="NADP-dependent oxidoreductase domain"/>
    <property type="match status" value="1"/>
</dbReference>
<dbReference type="InterPro" id="IPR050791">
    <property type="entry name" value="Aldo-Keto_reductase"/>
</dbReference>
<dbReference type="InterPro" id="IPR023210">
    <property type="entry name" value="NADP_OxRdtase_dom"/>
</dbReference>
<name>A0ABT7E5F6_9NEIS</name>
<feature type="domain" description="NADP-dependent oxidoreductase" evidence="2">
    <location>
        <begin position="19"/>
        <end position="323"/>
    </location>
</feature>
<protein>
    <submittedName>
        <fullName evidence="3">Aldo/keto reductase</fullName>
    </submittedName>
</protein>
<sequence length="346" mass="37359">MTSSTPHSKRTLAGRAVNPIGLGCMGMSEFYGPTDEAESLAVLEAAIELGVEHFDTADMYGFGHNESLLGRFLAAPGRRDKVFLATKCGIVRDPVNNSLRGVDNSPAYIVEACERSLQRLGTHIDLFYLHRIADGGSQIEHSMEGMAQLLNDGKIGAVGLSEANADMTRRADAALRSMTDGRHGIAAIQSEYSLLTRTVEGNGVLDTCREIGAALVAYSPISRGLLSDDFQGMQQLAADDFRRYLPRFAEGALAHNQQIVADVRAIAEKHRASSAQVALAWLLHRSPIVHPIPGTKRISYLQQNAGAVQLQLDTADLTTLDQLLVARSVQGERYAPEALAAFTMDA</sequence>
<keyword evidence="4" id="KW-1185">Reference proteome</keyword>
<dbReference type="Proteomes" id="UP001172778">
    <property type="component" value="Unassembled WGS sequence"/>
</dbReference>
<dbReference type="Pfam" id="PF00248">
    <property type="entry name" value="Aldo_ket_red"/>
    <property type="match status" value="1"/>
</dbReference>
<dbReference type="EMBL" id="JARRAF010000046">
    <property type="protein sequence ID" value="MDK2126685.1"/>
    <property type="molecule type" value="Genomic_DNA"/>
</dbReference>
<dbReference type="PANTHER" id="PTHR43625">
    <property type="entry name" value="AFLATOXIN B1 ALDEHYDE REDUCTASE"/>
    <property type="match status" value="1"/>
</dbReference>
<organism evidence="3 4">
    <name type="scientific">Parachitinimonas caeni</name>
    <dbReference type="NCBI Taxonomy" id="3031301"/>
    <lineage>
        <taxon>Bacteria</taxon>
        <taxon>Pseudomonadati</taxon>
        <taxon>Pseudomonadota</taxon>
        <taxon>Betaproteobacteria</taxon>
        <taxon>Neisseriales</taxon>
        <taxon>Chitinibacteraceae</taxon>
        <taxon>Parachitinimonas</taxon>
    </lineage>
</organism>
<dbReference type="RefSeq" id="WP_284103005.1">
    <property type="nucleotide sequence ID" value="NZ_JARRAF010000046.1"/>
</dbReference>
<gene>
    <name evidence="3" type="ORF">PZA18_21810</name>
</gene>
<evidence type="ECO:0000259" key="2">
    <source>
        <dbReference type="Pfam" id="PF00248"/>
    </source>
</evidence>
<reference evidence="3" key="1">
    <citation type="submission" date="2023-03" db="EMBL/GenBank/DDBJ databases">
        <title>Chitinimonas shenzhenensis gen. nov., sp. nov., a novel member of family Burkholderiaceae isolated from activated sludge collected in Shen Zhen, China.</title>
        <authorList>
            <person name="Wang X."/>
        </authorList>
    </citation>
    <scope>NUCLEOTIDE SEQUENCE</scope>
    <source>
        <strain evidence="3">DQS-5</strain>
    </source>
</reference>
<keyword evidence="1" id="KW-0560">Oxidoreductase</keyword>
<dbReference type="SUPFAM" id="SSF51430">
    <property type="entry name" value="NAD(P)-linked oxidoreductase"/>
    <property type="match status" value="1"/>
</dbReference>
<evidence type="ECO:0000256" key="1">
    <source>
        <dbReference type="ARBA" id="ARBA00023002"/>
    </source>
</evidence>
<proteinExistence type="predicted"/>